<evidence type="ECO:0000313" key="1">
    <source>
        <dbReference type="EMBL" id="MPN56429.1"/>
    </source>
</evidence>
<accession>A0A645J144</accession>
<gene>
    <name evidence="1" type="ORF">SDC9_204117</name>
</gene>
<reference evidence="1" key="1">
    <citation type="submission" date="2019-08" db="EMBL/GenBank/DDBJ databases">
        <authorList>
            <person name="Kucharzyk K."/>
            <person name="Murdoch R.W."/>
            <person name="Higgins S."/>
            <person name="Loffler F."/>
        </authorList>
    </citation>
    <scope>NUCLEOTIDE SEQUENCE</scope>
</reference>
<name>A0A645J144_9ZZZZ</name>
<organism evidence="1">
    <name type="scientific">bioreactor metagenome</name>
    <dbReference type="NCBI Taxonomy" id="1076179"/>
    <lineage>
        <taxon>unclassified sequences</taxon>
        <taxon>metagenomes</taxon>
        <taxon>ecological metagenomes</taxon>
    </lineage>
</organism>
<dbReference type="EMBL" id="VSSQ01126738">
    <property type="protein sequence ID" value="MPN56429.1"/>
    <property type="molecule type" value="Genomic_DNA"/>
</dbReference>
<protein>
    <submittedName>
        <fullName evidence="1">Uncharacterized protein</fullName>
    </submittedName>
</protein>
<proteinExistence type="predicted"/>
<sequence length="154" mass="17155">MLGIEHAPVVQQRRSPVPVTTTLHLADEDGVVALHVLAAVEALEHRRRAIEHWRAVGTRAVAHVGPAVNTARGEALRQVALLHCQHVDGVMRAGGEGLQRRCLVRQAPQHQRRRERHRIERAGREACQRPVRAARRDDGYPGGEHAQCIAEFAR</sequence>
<comment type="caution">
    <text evidence="1">The sequence shown here is derived from an EMBL/GenBank/DDBJ whole genome shotgun (WGS) entry which is preliminary data.</text>
</comment>
<dbReference type="AlphaFoldDB" id="A0A645J144"/>